<gene>
    <name evidence="2" type="ORF">GCM10023331_26690</name>
</gene>
<proteinExistence type="predicted"/>
<feature type="region of interest" description="Disordered" evidence="1">
    <location>
        <begin position="49"/>
        <end position="72"/>
    </location>
</feature>
<protein>
    <recommendedName>
        <fullName evidence="4">Lipoprotein</fullName>
    </recommendedName>
</protein>
<keyword evidence="3" id="KW-1185">Reference proteome</keyword>
<accession>A0ABP9DEY4</accession>
<reference evidence="3" key="1">
    <citation type="journal article" date="2019" name="Int. J. Syst. Evol. Microbiol.">
        <title>The Global Catalogue of Microorganisms (GCM) 10K type strain sequencing project: providing services to taxonomists for standard genome sequencing and annotation.</title>
        <authorList>
            <consortium name="The Broad Institute Genomics Platform"/>
            <consortium name="The Broad Institute Genome Sequencing Center for Infectious Disease"/>
            <person name="Wu L."/>
            <person name="Ma J."/>
        </authorList>
    </citation>
    <scope>NUCLEOTIDE SEQUENCE [LARGE SCALE GENOMIC DNA]</scope>
    <source>
        <strain evidence="3">JCM 18326</strain>
    </source>
</reference>
<dbReference type="EMBL" id="BAABJX010000039">
    <property type="protein sequence ID" value="GAA4840211.1"/>
    <property type="molecule type" value="Genomic_DNA"/>
</dbReference>
<evidence type="ECO:0000256" key="1">
    <source>
        <dbReference type="SAM" id="MobiDB-lite"/>
    </source>
</evidence>
<evidence type="ECO:0000313" key="3">
    <source>
        <dbReference type="Proteomes" id="UP001500298"/>
    </source>
</evidence>
<dbReference type="PROSITE" id="PS51257">
    <property type="entry name" value="PROKAR_LIPOPROTEIN"/>
    <property type="match status" value="1"/>
</dbReference>
<organism evidence="2 3">
    <name type="scientific">Algivirga pacifica</name>
    <dbReference type="NCBI Taxonomy" id="1162670"/>
    <lineage>
        <taxon>Bacteria</taxon>
        <taxon>Pseudomonadati</taxon>
        <taxon>Bacteroidota</taxon>
        <taxon>Cytophagia</taxon>
        <taxon>Cytophagales</taxon>
        <taxon>Flammeovirgaceae</taxon>
        <taxon>Algivirga</taxon>
    </lineage>
</organism>
<comment type="caution">
    <text evidence="2">The sequence shown here is derived from an EMBL/GenBank/DDBJ whole genome shotgun (WGS) entry which is preliminary data.</text>
</comment>
<dbReference type="Proteomes" id="UP001500298">
    <property type="component" value="Unassembled WGS sequence"/>
</dbReference>
<sequence length="318" mass="35418">MMKLRNLIFPAAVLAFTACQNDMDPQENANIETMVVDYLAVNEYINSSSEDADEREGSLSNARVVMDHQEREGRRPRFDHRIGYCAVVSTEIDQDANTLTITYDFDSSESCEGVSGMLTDVITAELGSMSHSSTFEQVTSPAGVVVDGTVSRAKTFSFDGEWSWGHRPPMTYEGSHSRNMTIAYPAGFVADSIEAYSETIVASIASKKTEEQWTQTGSKSYENTLGESFSVEITEELVYSRACEEKVFIPVSGVEVLTRGDETVTINYGEGACDYIVEVTKGDEVLELDLTEDFDEYGFIGIKARHSEHRVKERREKK</sequence>
<dbReference type="RefSeq" id="WP_345372593.1">
    <property type="nucleotide sequence ID" value="NZ_BAABJX010000039.1"/>
</dbReference>
<evidence type="ECO:0000313" key="2">
    <source>
        <dbReference type="EMBL" id="GAA4840211.1"/>
    </source>
</evidence>
<evidence type="ECO:0008006" key="4">
    <source>
        <dbReference type="Google" id="ProtNLM"/>
    </source>
</evidence>
<name>A0ABP9DEY4_9BACT</name>